<evidence type="ECO:0000256" key="2">
    <source>
        <dbReference type="PROSITE-ProRule" id="PRU01213"/>
    </source>
</evidence>
<name>A0ABS6NJH1_9BURK</name>
<dbReference type="SUPFAM" id="SSF50331">
    <property type="entry name" value="MOP-like"/>
    <property type="match status" value="1"/>
</dbReference>
<dbReference type="EMBL" id="JAHSPR010000001">
    <property type="protein sequence ID" value="MBV4395757.1"/>
    <property type="molecule type" value="Genomic_DNA"/>
</dbReference>
<evidence type="ECO:0000313" key="5">
    <source>
        <dbReference type="Proteomes" id="UP000722165"/>
    </source>
</evidence>
<dbReference type="Gene3D" id="2.40.50.100">
    <property type="match status" value="1"/>
</dbReference>
<dbReference type="Proteomes" id="UP000722165">
    <property type="component" value="Unassembled WGS sequence"/>
</dbReference>
<accession>A0ABS6NJH1</accession>
<dbReference type="InterPro" id="IPR005116">
    <property type="entry name" value="Transp-assoc_OB_typ1"/>
</dbReference>
<dbReference type="PROSITE" id="PS51866">
    <property type="entry name" value="MOP"/>
    <property type="match status" value="1"/>
</dbReference>
<proteinExistence type="predicted"/>
<dbReference type="NCBIfam" id="TIGR00638">
    <property type="entry name" value="Mop"/>
    <property type="match status" value="1"/>
</dbReference>
<evidence type="ECO:0000313" key="4">
    <source>
        <dbReference type="EMBL" id="MBV4395757.1"/>
    </source>
</evidence>
<keyword evidence="1 2" id="KW-0500">Molybdenum</keyword>
<reference evidence="4 5" key="1">
    <citation type="submission" date="2021-06" db="EMBL/GenBank/DDBJ databases">
        <authorList>
            <person name="Lu T."/>
            <person name="Wang Q."/>
            <person name="Han X."/>
        </authorList>
    </citation>
    <scope>NUCLEOTIDE SEQUENCE [LARGE SCALE GENOMIC DNA]</scope>
    <source>
        <strain evidence="4 5">LAM0050</strain>
    </source>
</reference>
<evidence type="ECO:0000256" key="1">
    <source>
        <dbReference type="ARBA" id="ARBA00022505"/>
    </source>
</evidence>
<organism evidence="4 5">
    <name type="scientific">Advenella alkanexedens</name>
    <dbReference type="NCBI Taxonomy" id="1481665"/>
    <lineage>
        <taxon>Bacteria</taxon>
        <taxon>Pseudomonadati</taxon>
        <taxon>Pseudomonadota</taxon>
        <taxon>Betaproteobacteria</taxon>
        <taxon>Burkholderiales</taxon>
        <taxon>Alcaligenaceae</taxon>
    </lineage>
</organism>
<evidence type="ECO:0000259" key="3">
    <source>
        <dbReference type="PROSITE" id="PS51866"/>
    </source>
</evidence>
<sequence length="71" mass="7581">MSIKSINARNQFHGKIVEIVTGPVVSEVDIETPTGLITSIISTRSIAKLELKTGSEVIAFVKSTDIALAKL</sequence>
<gene>
    <name evidence="4" type="ORF">KU392_00625</name>
</gene>
<protein>
    <submittedName>
        <fullName evidence="4">TOBE domain-containing protein</fullName>
    </submittedName>
</protein>
<comment type="caution">
    <text evidence="4">The sequence shown here is derived from an EMBL/GenBank/DDBJ whole genome shotgun (WGS) entry which is preliminary data.</text>
</comment>
<keyword evidence="5" id="KW-1185">Reference proteome</keyword>
<dbReference type="InterPro" id="IPR008995">
    <property type="entry name" value="Mo/tungstate-bd_C_term_dom"/>
</dbReference>
<dbReference type="Pfam" id="PF03459">
    <property type="entry name" value="TOBE"/>
    <property type="match status" value="1"/>
</dbReference>
<dbReference type="InterPro" id="IPR004606">
    <property type="entry name" value="Mop_domain"/>
</dbReference>
<feature type="domain" description="Mop" evidence="3">
    <location>
        <begin position="5"/>
        <end position="70"/>
    </location>
</feature>
<dbReference type="RefSeq" id="WP_169294849.1">
    <property type="nucleotide sequence ID" value="NZ_JAHSPR010000001.1"/>
</dbReference>